<dbReference type="AlphaFoldDB" id="C1E6F1"/>
<feature type="transmembrane region" description="Helical" evidence="1">
    <location>
        <begin position="76"/>
        <end position="101"/>
    </location>
</feature>
<name>C1E6F1_MICCC</name>
<evidence type="ECO:0000313" key="2">
    <source>
        <dbReference type="EMBL" id="ACO63801.1"/>
    </source>
</evidence>
<accession>C1E6F1</accession>
<reference evidence="2 3" key="1">
    <citation type="journal article" date="2009" name="Science">
        <title>Green evolution and dynamic adaptations revealed by genomes of the marine picoeukaryotes Micromonas.</title>
        <authorList>
            <person name="Worden A.Z."/>
            <person name="Lee J.H."/>
            <person name="Mock T."/>
            <person name="Rouze P."/>
            <person name="Simmons M.P."/>
            <person name="Aerts A.L."/>
            <person name="Allen A.E."/>
            <person name="Cuvelier M.L."/>
            <person name="Derelle E."/>
            <person name="Everett M.V."/>
            <person name="Foulon E."/>
            <person name="Grimwood J."/>
            <person name="Gundlach H."/>
            <person name="Henrissat B."/>
            <person name="Napoli C."/>
            <person name="McDonald S.M."/>
            <person name="Parker M.S."/>
            <person name="Rombauts S."/>
            <person name="Salamov A."/>
            <person name="Von Dassow P."/>
            <person name="Badger J.H."/>
            <person name="Coutinho P.M."/>
            <person name="Demir E."/>
            <person name="Dubchak I."/>
            <person name="Gentemann C."/>
            <person name="Eikrem W."/>
            <person name="Gready J.E."/>
            <person name="John U."/>
            <person name="Lanier W."/>
            <person name="Lindquist E.A."/>
            <person name="Lucas S."/>
            <person name="Mayer K.F."/>
            <person name="Moreau H."/>
            <person name="Not F."/>
            <person name="Otillar R."/>
            <person name="Panaud O."/>
            <person name="Pangilinan J."/>
            <person name="Paulsen I."/>
            <person name="Piegu B."/>
            <person name="Poliakov A."/>
            <person name="Robbens S."/>
            <person name="Schmutz J."/>
            <person name="Toulza E."/>
            <person name="Wyss T."/>
            <person name="Zelensky A."/>
            <person name="Zhou K."/>
            <person name="Armbrust E.V."/>
            <person name="Bhattacharya D."/>
            <person name="Goodenough U.W."/>
            <person name="Van de Peer Y."/>
            <person name="Grigoriev I.V."/>
        </authorList>
    </citation>
    <scope>NUCLEOTIDE SEQUENCE [LARGE SCALE GENOMIC DNA]</scope>
    <source>
        <strain evidence="3">RCC299 / NOUM17</strain>
    </source>
</reference>
<keyword evidence="1" id="KW-1133">Transmembrane helix</keyword>
<organism evidence="2 3">
    <name type="scientific">Micromonas commoda (strain RCC299 / NOUM17 / CCMP2709)</name>
    <name type="common">Picoplanktonic green alga</name>
    <dbReference type="NCBI Taxonomy" id="296587"/>
    <lineage>
        <taxon>Eukaryota</taxon>
        <taxon>Viridiplantae</taxon>
        <taxon>Chlorophyta</taxon>
        <taxon>Mamiellophyceae</taxon>
        <taxon>Mamiellales</taxon>
        <taxon>Mamiellaceae</taxon>
        <taxon>Micromonas</taxon>
    </lineage>
</organism>
<dbReference type="InterPro" id="IPR026721">
    <property type="entry name" value="TMEM18"/>
</dbReference>
<evidence type="ECO:0000313" key="3">
    <source>
        <dbReference type="Proteomes" id="UP000002009"/>
    </source>
</evidence>
<dbReference type="InParanoid" id="C1E6F1"/>
<dbReference type="GeneID" id="8243444"/>
<gene>
    <name evidence="2" type="ORF">MICPUN_81540</name>
</gene>
<dbReference type="eggNOG" id="ENOG502RZ4T">
    <property type="taxonomic scope" value="Eukaryota"/>
</dbReference>
<sequence length="122" mass="14165">MGFYHAVDWTESWIRCVLAMEVLTLIAAVALRKSETAQTVLFVWCMLVAFSARTLNEWGGRHWRSFSKQNYFDENGFFISTVLSTPMMVTQVVVLVNFFRLMVSMMIKTKRAQLRAKAKKDE</sequence>
<dbReference type="FunCoup" id="C1E6F1">
    <property type="interactions" value="1427"/>
</dbReference>
<feature type="transmembrane region" description="Helical" evidence="1">
    <location>
        <begin position="12"/>
        <end position="31"/>
    </location>
</feature>
<dbReference type="EMBL" id="CP001326">
    <property type="protein sequence ID" value="ACO63801.1"/>
    <property type="molecule type" value="Genomic_DNA"/>
</dbReference>
<keyword evidence="1" id="KW-0812">Transmembrane</keyword>
<protein>
    <submittedName>
        <fullName evidence="2">Uncharacterized protein</fullName>
    </submittedName>
</protein>
<evidence type="ECO:0000256" key="1">
    <source>
        <dbReference type="SAM" id="Phobius"/>
    </source>
</evidence>
<dbReference type="Proteomes" id="UP000002009">
    <property type="component" value="Chromosome 5"/>
</dbReference>
<dbReference type="RefSeq" id="XP_002502543.1">
    <property type="nucleotide sequence ID" value="XM_002502497.1"/>
</dbReference>
<keyword evidence="1" id="KW-0472">Membrane</keyword>
<keyword evidence="3" id="KW-1185">Reference proteome</keyword>
<dbReference type="Pfam" id="PF14770">
    <property type="entry name" value="TMEM18"/>
    <property type="match status" value="1"/>
</dbReference>
<dbReference type="OMA" id="NEWAANN"/>
<dbReference type="OrthoDB" id="497365at2759"/>
<dbReference type="KEGG" id="mis:MICPUN_81540"/>
<proteinExistence type="predicted"/>